<dbReference type="AlphaFoldDB" id="A0A8B7NY45"/>
<feature type="region of interest" description="Disordered" evidence="1">
    <location>
        <begin position="1"/>
        <end position="36"/>
    </location>
</feature>
<dbReference type="Proteomes" id="UP000694843">
    <property type="component" value="Unplaced"/>
</dbReference>
<accession>A0A8B7NY45</accession>
<dbReference type="OrthoDB" id="10564901at2759"/>
<feature type="region of interest" description="Disordered" evidence="1">
    <location>
        <begin position="184"/>
        <end position="437"/>
    </location>
</feature>
<evidence type="ECO:0000313" key="2">
    <source>
        <dbReference type="Proteomes" id="UP000694843"/>
    </source>
</evidence>
<dbReference type="RefSeq" id="XP_018018693.1">
    <property type="nucleotide sequence ID" value="XM_018163204.1"/>
</dbReference>
<reference evidence="3" key="1">
    <citation type="submission" date="2025-08" db="UniProtKB">
        <authorList>
            <consortium name="RefSeq"/>
        </authorList>
    </citation>
    <scope>IDENTIFICATION</scope>
    <source>
        <tissue evidence="3">Whole organism</tissue>
    </source>
</reference>
<evidence type="ECO:0000256" key="1">
    <source>
        <dbReference type="SAM" id="MobiDB-lite"/>
    </source>
</evidence>
<feature type="compositionally biased region" description="Polar residues" evidence="1">
    <location>
        <begin position="349"/>
        <end position="368"/>
    </location>
</feature>
<feature type="compositionally biased region" description="Pro residues" evidence="1">
    <location>
        <begin position="416"/>
        <end position="426"/>
    </location>
</feature>
<keyword evidence="2" id="KW-1185">Reference proteome</keyword>
<feature type="compositionally biased region" description="Basic and acidic residues" evidence="1">
    <location>
        <begin position="20"/>
        <end position="33"/>
    </location>
</feature>
<feature type="compositionally biased region" description="Low complexity" evidence="1">
    <location>
        <begin position="202"/>
        <end position="213"/>
    </location>
</feature>
<protein>
    <submittedName>
        <fullName evidence="3">Serine/arginine repetitive matrix protein 1</fullName>
    </submittedName>
</protein>
<dbReference type="KEGG" id="hazt:108675214"/>
<sequence>MNSSGANIASSCMSPPVTFNRHEPLDGRPHQDTPEQYEIWPKQQQMEQLSPGDIPIETTIISTASLVLSHFPDRTDTREVGSCSRTETLDTNLSDYENNSPSTPPQGTLSKSSSASSSCSFIARPFGRSVHSLSSTSLSSISFSTFQPIEFPQSSNYLFHASDCEDQSDYVPLNIFRTRQGVVNTPSPLISRPSSPLPPTHSPNFSRSPSPNRSSRRFQRSFSPGRPNTNSGPGSPKFTRSLNPSREPSPLRLRPSSYTRPLSPNPPTMSPGPSRGQSPRSIHTSMCFSSSSHSIRSQPSSPESRARSAFHNETMYPSAGSQAQLSSALSVHRNISLRSPPSPTRPATALNNSRSPNQSPLNFRSPVTSRPPSPMNAASRHQVWLLPNARPARSQSQPPVSPRLHSRASRSTRTPSPRPPRLPPAPGHRTQAREVPV</sequence>
<organism evidence="2 3">
    <name type="scientific">Hyalella azteca</name>
    <name type="common">Amphipod</name>
    <dbReference type="NCBI Taxonomy" id="294128"/>
    <lineage>
        <taxon>Eukaryota</taxon>
        <taxon>Metazoa</taxon>
        <taxon>Ecdysozoa</taxon>
        <taxon>Arthropoda</taxon>
        <taxon>Crustacea</taxon>
        <taxon>Multicrustacea</taxon>
        <taxon>Malacostraca</taxon>
        <taxon>Eumalacostraca</taxon>
        <taxon>Peracarida</taxon>
        <taxon>Amphipoda</taxon>
        <taxon>Senticaudata</taxon>
        <taxon>Talitrida</taxon>
        <taxon>Talitroidea</taxon>
        <taxon>Hyalellidae</taxon>
        <taxon>Hyalella</taxon>
    </lineage>
</organism>
<feature type="region of interest" description="Disordered" evidence="1">
    <location>
        <begin position="90"/>
        <end position="114"/>
    </location>
</feature>
<dbReference type="GeneID" id="108675214"/>
<gene>
    <name evidence="3" type="primary">LOC108675214</name>
</gene>
<feature type="compositionally biased region" description="Low complexity" evidence="1">
    <location>
        <begin position="240"/>
        <end position="262"/>
    </location>
</feature>
<feature type="compositionally biased region" description="Polar residues" evidence="1">
    <location>
        <begin position="90"/>
        <end position="109"/>
    </location>
</feature>
<feature type="compositionally biased region" description="Low complexity" evidence="1">
    <location>
        <begin position="318"/>
        <end position="330"/>
    </location>
</feature>
<name>A0A8B7NY45_HYAAZ</name>
<evidence type="ECO:0000313" key="3">
    <source>
        <dbReference type="RefSeq" id="XP_018018693.1"/>
    </source>
</evidence>
<feature type="compositionally biased region" description="Polar residues" evidence="1">
    <location>
        <begin position="1"/>
        <end position="13"/>
    </location>
</feature>
<feature type="compositionally biased region" description="Low complexity" evidence="1">
    <location>
        <begin position="271"/>
        <end position="303"/>
    </location>
</feature>
<proteinExistence type="predicted"/>